<comment type="caution">
    <text evidence="9">The sequence shown here is derived from an EMBL/GenBank/DDBJ whole genome shotgun (WGS) entry which is preliminary data.</text>
</comment>
<dbReference type="Pfam" id="PF08517">
    <property type="entry name" value="AXH"/>
    <property type="match status" value="1"/>
</dbReference>
<feature type="region of interest" description="Disordered" evidence="7">
    <location>
        <begin position="215"/>
        <end position="250"/>
    </location>
</feature>
<evidence type="ECO:0000256" key="4">
    <source>
        <dbReference type="ARBA" id="ARBA00023125"/>
    </source>
</evidence>
<proteinExistence type="predicted"/>
<keyword evidence="3" id="KW-0805">Transcription regulation</keyword>
<evidence type="ECO:0000256" key="6">
    <source>
        <dbReference type="ARBA" id="ARBA00023242"/>
    </source>
</evidence>
<dbReference type="GO" id="GO:0005634">
    <property type="term" value="C:nucleus"/>
    <property type="evidence" value="ECO:0007669"/>
    <property type="project" value="UniProtKB-SubCell"/>
</dbReference>
<dbReference type="OrthoDB" id="10000452at2759"/>
<dbReference type="SUPFAM" id="SSF102031">
    <property type="entry name" value="AXH domain"/>
    <property type="match status" value="1"/>
</dbReference>
<keyword evidence="6" id="KW-0539">Nucleus</keyword>
<keyword evidence="5" id="KW-0804">Transcription</keyword>
<name>A0A8E0S3M2_9TREM</name>
<keyword evidence="2" id="KW-0678">Repressor</keyword>
<sequence>MQPASEPLTALRQKYNAGLIPTSLENARVLHQRAMQLQILVDHFRNQLIGDQANGVPNGEYRVASSDSFPQLLPVEGDIKHRFRSKFSYLPLDVGSEDGYPSSQFINNDSLQADNMIIPNIPLHHQINRLIPGLFQSSLSKPVAGMDKSYPLLQPPVTLNPNTLAHLAHLHRLAVTAFSHQNGLHSHQTCIHENRLSSFPSSDLPSVTLGHSRASIPADTHSNSQAVNTKASTQSTKTTLSIEAKPTKSRAEISSAEQTDTFCAPFEGLNLTVGSTKILDASLRTSSAASELGPLLLAKDAELQRSSNCNEKPIFGCRFPDFESGLPRDRSSLIPTHDFWSNSYIRQMHHLLSVPFSIGNGRKLSHKSHDTAQNGNSPSQESYYESTPRLEKPRLVRLSNCSLKPIDQLTVSDFVSSALHPTANGHASPVAASLTEVLLNQCGLELSWVKLAHIRERPGSQSVWLLFNVSSKRHRLPVGTTERIQGRHSSRMLWPQFSGKSFKVNVDIYVLTMHKKLSFDARKDQPFFVHALGWSSIDPCAAWKIWGLVCRQLAVDDICLVLIRQAGTIRKPRTQVSCHSENDFDGCAPPSATRAQIKQSDRTAAGKDRSIENANTISEVEFRSKKHDHETTVLNNSSHGCFPRNCASLKRTSMDECHVKITDSDSPKEASRLSNDNASKRAKTDGPFGQSEDRCEKLIFFSATSLAQSPESTRSAQIRDNTPKHCSH</sequence>
<feature type="compositionally biased region" description="Basic and acidic residues" evidence="7">
    <location>
        <begin position="660"/>
        <end position="671"/>
    </location>
</feature>
<feature type="region of interest" description="Disordered" evidence="7">
    <location>
        <begin position="660"/>
        <end position="691"/>
    </location>
</feature>
<feature type="compositionally biased region" description="Polar residues" evidence="7">
    <location>
        <begin position="706"/>
        <end position="720"/>
    </location>
</feature>
<organism evidence="9 10">
    <name type="scientific">Fasciolopsis buskii</name>
    <dbReference type="NCBI Taxonomy" id="27845"/>
    <lineage>
        <taxon>Eukaryota</taxon>
        <taxon>Metazoa</taxon>
        <taxon>Spiralia</taxon>
        <taxon>Lophotrochozoa</taxon>
        <taxon>Platyhelminthes</taxon>
        <taxon>Trematoda</taxon>
        <taxon>Digenea</taxon>
        <taxon>Plagiorchiida</taxon>
        <taxon>Echinostomata</taxon>
        <taxon>Echinostomatoidea</taxon>
        <taxon>Fasciolidae</taxon>
        <taxon>Fasciolopsis</taxon>
    </lineage>
</organism>
<dbReference type="Proteomes" id="UP000728185">
    <property type="component" value="Unassembled WGS sequence"/>
</dbReference>
<evidence type="ECO:0000259" key="8">
    <source>
        <dbReference type="PROSITE" id="PS51148"/>
    </source>
</evidence>
<keyword evidence="10" id="KW-1185">Reference proteome</keyword>
<dbReference type="InterPro" id="IPR036096">
    <property type="entry name" value="Ataxin_AXH_dom_sf"/>
</dbReference>
<feature type="compositionally biased region" description="Polar residues" evidence="7">
    <location>
        <begin position="371"/>
        <end position="385"/>
    </location>
</feature>
<feature type="domain" description="AXH" evidence="8">
    <location>
        <begin position="378"/>
        <end position="570"/>
    </location>
</feature>
<dbReference type="EMBL" id="LUCM01000344">
    <property type="protein sequence ID" value="KAA0200712.1"/>
    <property type="molecule type" value="Genomic_DNA"/>
</dbReference>
<dbReference type="PROSITE" id="PS51148">
    <property type="entry name" value="AXH"/>
    <property type="match status" value="1"/>
</dbReference>
<evidence type="ECO:0000256" key="2">
    <source>
        <dbReference type="ARBA" id="ARBA00022491"/>
    </source>
</evidence>
<dbReference type="GO" id="GO:0003677">
    <property type="term" value="F:DNA binding"/>
    <property type="evidence" value="ECO:0007669"/>
    <property type="project" value="UniProtKB-KW"/>
</dbReference>
<evidence type="ECO:0000256" key="3">
    <source>
        <dbReference type="ARBA" id="ARBA00023015"/>
    </source>
</evidence>
<dbReference type="SMART" id="SM00536">
    <property type="entry name" value="AXH"/>
    <property type="match status" value="1"/>
</dbReference>
<feature type="compositionally biased region" description="Polar residues" evidence="7">
    <location>
        <begin position="220"/>
        <end position="241"/>
    </location>
</feature>
<evidence type="ECO:0000313" key="10">
    <source>
        <dbReference type="Proteomes" id="UP000728185"/>
    </source>
</evidence>
<accession>A0A8E0S3M2</accession>
<dbReference type="InterPro" id="IPR003652">
    <property type="entry name" value="Ataxin_AXH_dom"/>
</dbReference>
<evidence type="ECO:0000313" key="9">
    <source>
        <dbReference type="EMBL" id="KAA0200712.1"/>
    </source>
</evidence>
<protein>
    <recommendedName>
        <fullName evidence="8">AXH domain-containing protein</fullName>
    </recommendedName>
</protein>
<evidence type="ECO:0000256" key="7">
    <source>
        <dbReference type="SAM" id="MobiDB-lite"/>
    </source>
</evidence>
<comment type="subcellular location">
    <subcellularLocation>
        <location evidence="1">Nucleus</location>
    </subcellularLocation>
</comment>
<evidence type="ECO:0000256" key="1">
    <source>
        <dbReference type="ARBA" id="ARBA00004123"/>
    </source>
</evidence>
<dbReference type="GO" id="GO:0003723">
    <property type="term" value="F:RNA binding"/>
    <property type="evidence" value="ECO:0007669"/>
    <property type="project" value="InterPro"/>
</dbReference>
<feature type="region of interest" description="Disordered" evidence="7">
    <location>
        <begin position="363"/>
        <end position="386"/>
    </location>
</feature>
<reference evidence="9" key="1">
    <citation type="submission" date="2019-05" db="EMBL/GenBank/DDBJ databases">
        <title>Annotation for the trematode Fasciolopsis buski.</title>
        <authorList>
            <person name="Choi Y.-J."/>
        </authorList>
    </citation>
    <scope>NUCLEOTIDE SEQUENCE</scope>
    <source>
        <strain evidence="9">HT</strain>
        <tissue evidence="9">Whole worm</tissue>
    </source>
</reference>
<dbReference type="AlphaFoldDB" id="A0A8E0S3M2"/>
<feature type="region of interest" description="Disordered" evidence="7">
    <location>
        <begin position="706"/>
        <end position="728"/>
    </location>
</feature>
<evidence type="ECO:0000256" key="5">
    <source>
        <dbReference type="ARBA" id="ARBA00023163"/>
    </source>
</evidence>
<gene>
    <name evidence="9" type="ORF">FBUS_01526</name>
</gene>
<keyword evidence="4" id="KW-0238">DNA-binding</keyword>